<dbReference type="NCBIfam" id="TIGR01575">
    <property type="entry name" value="rimI"/>
    <property type="match status" value="1"/>
</dbReference>
<dbReference type="OrthoDB" id="9794566at2"/>
<evidence type="ECO:0000313" key="7">
    <source>
        <dbReference type="Proteomes" id="UP000027059"/>
    </source>
</evidence>
<sequence length="204" mass="23645">MEEPRSEITIDPREFRIVRLDVDPWPEILRRFFVRQDEKDRSDFYLGEALLSELKWVDVAEYYGLVRPKGPGLVGFMGAWFVEDEAEIHHIFLDSHWRGKGLGGLFLQRFMHYSARRHVASLYLEVRRSNTRARSLYRSLGFSERGERKNYYSCPLEDAILMGCRLWEDGPAVCDEGDPVSMEGALCDGFRTGADTGETKIRTL</sequence>
<evidence type="ECO:0000256" key="3">
    <source>
        <dbReference type="ARBA" id="ARBA00022679"/>
    </source>
</evidence>
<evidence type="ECO:0000313" key="6">
    <source>
        <dbReference type="EMBL" id="AIA31080.1"/>
    </source>
</evidence>
<dbReference type="InterPro" id="IPR000182">
    <property type="entry name" value="GNAT_dom"/>
</dbReference>
<keyword evidence="4" id="KW-0012">Acyltransferase</keyword>
<gene>
    <name evidence="6" type="ORF">Y981_11015</name>
</gene>
<dbReference type="InterPro" id="IPR050680">
    <property type="entry name" value="YpeA/RimI_acetyltransf"/>
</dbReference>
<dbReference type="RefSeq" id="WP_014961848.1">
    <property type="nucleotide sequence ID" value="NZ_CP007243.1"/>
</dbReference>
<accession>A0A059XVC7</accession>
<dbReference type="EMBL" id="CP007243">
    <property type="protein sequence ID" value="AIA31080.1"/>
    <property type="molecule type" value="Genomic_DNA"/>
</dbReference>
<dbReference type="SUPFAM" id="SSF55729">
    <property type="entry name" value="Acyl-CoA N-acyltransferases (Nat)"/>
    <property type="match status" value="1"/>
</dbReference>
<dbReference type="PANTHER" id="PTHR43420">
    <property type="entry name" value="ACETYLTRANSFERASE"/>
    <property type="match status" value="1"/>
</dbReference>
<reference evidence="7" key="1">
    <citation type="submission" date="2014-02" db="EMBL/GenBank/DDBJ databases">
        <title>Complete genome sequence and comparative genomic analysis of the nitrogen-fixing bacterium Leptospirillum ferriphilum YSK.</title>
        <authorList>
            <person name="Guo X."/>
            <person name="Yin H."/>
            <person name="Liang Y."/>
            <person name="Hu Q."/>
            <person name="Ma L."/>
            <person name="Xiao Y."/>
            <person name="Zhang X."/>
            <person name="Qiu G."/>
            <person name="Liu X."/>
        </authorList>
    </citation>
    <scope>NUCLEOTIDE SEQUENCE [LARGE SCALE GENOMIC DNA]</scope>
    <source>
        <strain evidence="7">YSK</strain>
    </source>
</reference>
<dbReference type="AlphaFoldDB" id="A0A059XVC7"/>
<dbReference type="KEGG" id="lfp:Y981_11015"/>
<dbReference type="Proteomes" id="UP000027059">
    <property type="component" value="Chromosome"/>
</dbReference>
<comment type="similarity">
    <text evidence="1">Belongs to the acetyltransferase family. RimI subfamily.</text>
</comment>
<dbReference type="GO" id="GO:0008080">
    <property type="term" value="F:N-acetyltransferase activity"/>
    <property type="evidence" value="ECO:0007669"/>
    <property type="project" value="InterPro"/>
</dbReference>
<dbReference type="HOGENOM" id="CLU_1341883_0_0_0"/>
<dbReference type="CDD" id="cd04301">
    <property type="entry name" value="NAT_SF"/>
    <property type="match status" value="1"/>
</dbReference>
<keyword evidence="7" id="KW-1185">Reference proteome</keyword>
<keyword evidence="3 6" id="KW-0808">Transferase</keyword>
<protein>
    <submittedName>
        <fullName evidence="6">Alanine acetyltransferase</fullName>
    </submittedName>
</protein>
<evidence type="ECO:0000256" key="4">
    <source>
        <dbReference type="ARBA" id="ARBA00023315"/>
    </source>
</evidence>
<dbReference type="InterPro" id="IPR006464">
    <property type="entry name" value="AcTrfase_RimI/Ard1"/>
</dbReference>
<proteinExistence type="inferred from homology"/>
<dbReference type="InterPro" id="IPR016181">
    <property type="entry name" value="Acyl_CoA_acyltransferase"/>
</dbReference>
<feature type="domain" description="N-acetyltransferase" evidence="5">
    <location>
        <begin position="13"/>
        <end position="167"/>
    </location>
</feature>
<dbReference type="Gene3D" id="3.40.630.30">
    <property type="match status" value="1"/>
</dbReference>
<evidence type="ECO:0000256" key="1">
    <source>
        <dbReference type="ARBA" id="ARBA00005395"/>
    </source>
</evidence>
<dbReference type="PROSITE" id="PS51186">
    <property type="entry name" value="GNAT"/>
    <property type="match status" value="1"/>
</dbReference>
<evidence type="ECO:0000259" key="5">
    <source>
        <dbReference type="PROSITE" id="PS51186"/>
    </source>
</evidence>
<reference evidence="6 7" key="2">
    <citation type="journal article" date="2015" name="Biomed. Res. Int.">
        <title>Effects of Arsenite Resistance on the Growth and Functional Gene Expression of Leptospirillum ferriphilum and Acidithiobacillus thiooxidans in Pure Culture and Coculture.</title>
        <authorList>
            <person name="Jiang H."/>
            <person name="Liang Y."/>
            <person name="Yin H."/>
            <person name="Xiao Y."/>
            <person name="Guo X."/>
            <person name="Xu Y."/>
            <person name="Hu Q."/>
            <person name="Liu H."/>
            <person name="Liu X."/>
        </authorList>
    </citation>
    <scope>NUCLEOTIDE SEQUENCE [LARGE SCALE GENOMIC DNA]</scope>
    <source>
        <strain evidence="6 7">YSK</strain>
    </source>
</reference>
<dbReference type="PANTHER" id="PTHR43420:SF44">
    <property type="entry name" value="ACETYLTRANSFERASE YPEA"/>
    <property type="match status" value="1"/>
</dbReference>
<evidence type="ECO:0000256" key="2">
    <source>
        <dbReference type="ARBA" id="ARBA00022490"/>
    </source>
</evidence>
<name>A0A059XVC7_9BACT</name>
<keyword evidence="2" id="KW-0963">Cytoplasm</keyword>
<dbReference type="Pfam" id="PF00583">
    <property type="entry name" value="Acetyltransf_1"/>
    <property type="match status" value="1"/>
</dbReference>
<organism evidence="6 7">
    <name type="scientific">Leptospirillum ferriphilum YSK</name>
    <dbReference type="NCBI Taxonomy" id="1441628"/>
    <lineage>
        <taxon>Bacteria</taxon>
        <taxon>Pseudomonadati</taxon>
        <taxon>Nitrospirota</taxon>
        <taxon>Nitrospiria</taxon>
        <taxon>Nitrospirales</taxon>
        <taxon>Nitrospiraceae</taxon>
        <taxon>Leptospirillum</taxon>
    </lineage>
</organism>